<dbReference type="UniPathway" id="UPA00031">
    <property type="reaction ID" value="UER00010"/>
</dbReference>
<dbReference type="PANTHER" id="PTHR42701:SF1">
    <property type="entry name" value="IMIDAZOLE GLYCEROL PHOSPHATE SYNTHASE SUBUNIT HISH"/>
    <property type="match status" value="1"/>
</dbReference>
<dbReference type="GO" id="GO:0004359">
    <property type="term" value="F:glutaminase activity"/>
    <property type="evidence" value="ECO:0007669"/>
    <property type="project" value="UniProtKB-EC"/>
</dbReference>
<dbReference type="FunFam" id="3.40.50.880:FF:000009">
    <property type="entry name" value="Imidazole glycerol phosphate synthase subunit HisH"/>
    <property type="match status" value="1"/>
</dbReference>
<dbReference type="EMBL" id="FZOB01000007">
    <property type="protein sequence ID" value="SNR79335.1"/>
    <property type="molecule type" value="Genomic_DNA"/>
</dbReference>
<comment type="catalytic activity">
    <reaction evidence="11 12">
        <text>L-glutamine + H2O = L-glutamate + NH4(+)</text>
        <dbReference type="Rhea" id="RHEA:15889"/>
        <dbReference type="ChEBI" id="CHEBI:15377"/>
        <dbReference type="ChEBI" id="CHEBI:28938"/>
        <dbReference type="ChEBI" id="CHEBI:29985"/>
        <dbReference type="ChEBI" id="CHEBI:58359"/>
        <dbReference type="EC" id="3.5.1.2"/>
    </reaction>
</comment>
<dbReference type="PROSITE" id="PS51273">
    <property type="entry name" value="GATASE_TYPE_1"/>
    <property type="match status" value="1"/>
</dbReference>
<comment type="function">
    <text evidence="12">IGPS catalyzes the conversion of PRFAR and glutamine to IGP, AICAR and glutamate. The HisH subunit catalyzes the hydrolysis of glutamine to glutamate and ammonia as part of the synthesis of IGP and AICAR. The resulting ammonia molecule is channeled to the active site of HisF.</text>
</comment>
<evidence type="ECO:0000256" key="3">
    <source>
        <dbReference type="ARBA" id="ARBA00011152"/>
    </source>
</evidence>
<evidence type="ECO:0000259" key="14">
    <source>
        <dbReference type="Pfam" id="PF00117"/>
    </source>
</evidence>
<dbReference type="GO" id="GO:0005737">
    <property type="term" value="C:cytoplasm"/>
    <property type="evidence" value="ECO:0007669"/>
    <property type="project" value="UniProtKB-SubCell"/>
</dbReference>
<feature type="active site" evidence="12 13">
    <location>
        <position position="183"/>
    </location>
</feature>
<dbReference type="GO" id="GO:0000107">
    <property type="term" value="F:imidazoleglycerol-phosphate synthase activity"/>
    <property type="evidence" value="ECO:0007669"/>
    <property type="project" value="UniProtKB-UniRule"/>
</dbReference>
<evidence type="ECO:0000313" key="15">
    <source>
        <dbReference type="EMBL" id="SNR79335.1"/>
    </source>
</evidence>
<organism evidence="15 16">
    <name type="scientific">Desulfurobacterium atlanticum</name>
    <dbReference type="NCBI Taxonomy" id="240169"/>
    <lineage>
        <taxon>Bacteria</taxon>
        <taxon>Pseudomonadati</taxon>
        <taxon>Aquificota</taxon>
        <taxon>Aquificia</taxon>
        <taxon>Desulfurobacteriales</taxon>
        <taxon>Desulfurobacteriaceae</taxon>
        <taxon>Desulfurobacterium</taxon>
    </lineage>
</organism>
<dbReference type="RefSeq" id="WP_089323141.1">
    <property type="nucleotide sequence ID" value="NZ_FZOB01000007.1"/>
</dbReference>
<dbReference type="GO" id="GO:0016829">
    <property type="term" value="F:lyase activity"/>
    <property type="evidence" value="ECO:0007669"/>
    <property type="project" value="UniProtKB-KW"/>
</dbReference>
<evidence type="ECO:0000256" key="5">
    <source>
        <dbReference type="ARBA" id="ARBA00022605"/>
    </source>
</evidence>
<keyword evidence="7 12" id="KW-0315">Glutamine amidotransferase</keyword>
<keyword evidence="6 12" id="KW-0378">Hydrolase</keyword>
<dbReference type="InterPro" id="IPR010139">
    <property type="entry name" value="Imidazole-glycPsynth_HisH"/>
</dbReference>
<evidence type="ECO:0000256" key="1">
    <source>
        <dbReference type="ARBA" id="ARBA00004496"/>
    </source>
</evidence>
<feature type="active site" evidence="12 13">
    <location>
        <position position="185"/>
    </location>
</feature>
<dbReference type="Pfam" id="PF00117">
    <property type="entry name" value="GATase"/>
    <property type="match status" value="1"/>
</dbReference>
<comment type="catalytic activity">
    <reaction evidence="10 12">
        <text>5-[(5-phospho-1-deoxy-D-ribulos-1-ylimino)methylamino]-1-(5-phospho-beta-D-ribosyl)imidazole-4-carboxamide + L-glutamine = D-erythro-1-(imidazol-4-yl)glycerol 3-phosphate + 5-amino-1-(5-phospho-beta-D-ribosyl)imidazole-4-carboxamide + L-glutamate + H(+)</text>
        <dbReference type="Rhea" id="RHEA:24793"/>
        <dbReference type="ChEBI" id="CHEBI:15378"/>
        <dbReference type="ChEBI" id="CHEBI:29985"/>
        <dbReference type="ChEBI" id="CHEBI:58278"/>
        <dbReference type="ChEBI" id="CHEBI:58359"/>
        <dbReference type="ChEBI" id="CHEBI:58475"/>
        <dbReference type="ChEBI" id="CHEBI:58525"/>
        <dbReference type="EC" id="4.3.2.10"/>
    </reaction>
</comment>
<accession>A0A238Z797</accession>
<evidence type="ECO:0000256" key="9">
    <source>
        <dbReference type="ARBA" id="ARBA00023239"/>
    </source>
</evidence>
<dbReference type="InterPro" id="IPR029062">
    <property type="entry name" value="Class_I_gatase-like"/>
</dbReference>
<evidence type="ECO:0000256" key="13">
    <source>
        <dbReference type="PIRSR" id="PIRSR000495-1"/>
    </source>
</evidence>
<dbReference type="PANTHER" id="PTHR42701">
    <property type="entry name" value="IMIDAZOLE GLYCEROL PHOSPHATE SYNTHASE SUBUNIT HISH"/>
    <property type="match status" value="1"/>
</dbReference>
<dbReference type="PIRSF" id="PIRSF000495">
    <property type="entry name" value="Amidotransf_hisH"/>
    <property type="match status" value="1"/>
</dbReference>
<dbReference type="OrthoDB" id="9807137at2"/>
<evidence type="ECO:0000256" key="4">
    <source>
        <dbReference type="ARBA" id="ARBA00022490"/>
    </source>
</evidence>
<protein>
    <recommendedName>
        <fullName evidence="12">Imidazole glycerol phosphate synthase subunit HisH</fullName>
        <ecNumber evidence="12">4.3.2.10</ecNumber>
    </recommendedName>
    <alternativeName>
        <fullName evidence="12">IGP synthase glutaminase subunit</fullName>
        <ecNumber evidence="12">3.5.1.2</ecNumber>
    </alternativeName>
    <alternativeName>
        <fullName evidence="12">IGP synthase subunit HisH</fullName>
    </alternativeName>
    <alternativeName>
        <fullName evidence="12">ImGP synthase subunit HisH</fullName>
        <shortName evidence="12">IGPS subunit HisH</shortName>
    </alternativeName>
</protein>
<dbReference type="EC" id="4.3.2.10" evidence="12"/>
<dbReference type="NCBIfam" id="TIGR01855">
    <property type="entry name" value="IMP_synth_hisH"/>
    <property type="match status" value="1"/>
</dbReference>
<keyword evidence="15" id="KW-0808">Transferase</keyword>
<keyword evidence="8 12" id="KW-0368">Histidine biosynthesis</keyword>
<feature type="active site" description="Nucleophile" evidence="12 13">
    <location>
        <position position="79"/>
    </location>
</feature>
<keyword evidence="4 12" id="KW-0963">Cytoplasm</keyword>
<keyword evidence="5 12" id="KW-0028">Amino-acid biosynthesis</keyword>
<keyword evidence="16" id="KW-1185">Reference proteome</keyword>
<dbReference type="HAMAP" id="MF_00278">
    <property type="entry name" value="HisH"/>
    <property type="match status" value="1"/>
</dbReference>
<evidence type="ECO:0000256" key="12">
    <source>
        <dbReference type="HAMAP-Rule" id="MF_00278"/>
    </source>
</evidence>
<reference evidence="16" key="1">
    <citation type="submission" date="2017-06" db="EMBL/GenBank/DDBJ databases">
        <authorList>
            <person name="Varghese N."/>
            <person name="Submissions S."/>
        </authorList>
    </citation>
    <scope>NUCLEOTIDE SEQUENCE [LARGE SCALE GENOMIC DNA]</scope>
    <source>
        <strain evidence="16">DSM 15668</strain>
    </source>
</reference>
<evidence type="ECO:0000256" key="11">
    <source>
        <dbReference type="ARBA" id="ARBA00049534"/>
    </source>
</evidence>
<proteinExistence type="inferred from homology"/>
<evidence type="ECO:0000256" key="7">
    <source>
        <dbReference type="ARBA" id="ARBA00022962"/>
    </source>
</evidence>
<dbReference type="GO" id="GO:0000105">
    <property type="term" value="P:L-histidine biosynthetic process"/>
    <property type="evidence" value="ECO:0007669"/>
    <property type="project" value="UniProtKB-UniRule"/>
</dbReference>
<dbReference type="AlphaFoldDB" id="A0A238Z797"/>
<evidence type="ECO:0000256" key="10">
    <source>
        <dbReference type="ARBA" id="ARBA00047838"/>
    </source>
</evidence>
<dbReference type="SUPFAM" id="SSF52317">
    <property type="entry name" value="Class I glutamine amidotransferase-like"/>
    <property type="match status" value="1"/>
</dbReference>
<gene>
    <name evidence="12" type="primary">hisH</name>
    <name evidence="15" type="ORF">SAMN06265340_10715</name>
</gene>
<feature type="domain" description="Glutamine amidotransferase" evidence="14">
    <location>
        <begin position="4"/>
        <end position="199"/>
    </location>
</feature>
<comment type="pathway">
    <text evidence="2 12">Amino-acid biosynthesis; L-histidine biosynthesis; L-histidine from 5-phospho-alpha-D-ribose 1-diphosphate: step 5/9.</text>
</comment>
<dbReference type="InterPro" id="IPR017926">
    <property type="entry name" value="GATASE"/>
</dbReference>
<evidence type="ECO:0000256" key="8">
    <source>
        <dbReference type="ARBA" id="ARBA00023102"/>
    </source>
</evidence>
<name>A0A238Z797_9BACT</name>
<evidence type="ECO:0000313" key="16">
    <source>
        <dbReference type="Proteomes" id="UP000198405"/>
    </source>
</evidence>
<dbReference type="EC" id="3.5.1.2" evidence="12"/>
<dbReference type="CDD" id="cd01748">
    <property type="entry name" value="GATase1_IGP_Synthase"/>
    <property type="match status" value="1"/>
</dbReference>
<keyword evidence="9 12" id="KW-0456">Lyase</keyword>
<dbReference type="Proteomes" id="UP000198405">
    <property type="component" value="Unassembled WGS sequence"/>
</dbReference>
<evidence type="ECO:0000256" key="2">
    <source>
        <dbReference type="ARBA" id="ARBA00005091"/>
    </source>
</evidence>
<comment type="subcellular location">
    <subcellularLocation>
        <location evidence="1 12">Cytoplasm</location>
    </subcellularLocation>
</comment>
<sequence length="206" mass="23201">MIAVIDYGMGNLRSVSKAIEHVGGSVVVTDNLLKIKDAKGVVLPGVGAFKDAVRNLKDRGLWEVIIEEVKEGKPFLGICLGLHLLFEVGYEFGRTEGLGIVKGEVVRFELPSEYKIPHMGWNRIKIQKKSEFLKDVRDGEFFYFVHSYYVKPKEKDVVLTLTDYGIDFVSSIEKDNIIATQFHPEKSQKAGLKLLKNFIEIVKKGV</sequence>
<comment type="subunit">
    <text evidence="3 12">Heterodimer of HisH and HisF.</text>
</comment>
<dbReference type="Gene3D" id="3.40.50.880">
    <property type="match status" value="1"/>
</dbReference>
<evidence type="ECO:0000256" key="6">
    <source>
        <dbReference type="ARBA" id="ARBA00022801"/>
    </source>
</evidence>